<evidence type="ECO:0000256" key="8">
    <source>
        <dbReference type="ARBA" id="ARBA00022845"/>
    </source>
</evidence>
<evidence type="ECO:0000256" key="2">
    <source>
        <dbReference type="ARBA" id="ARBA00004496"/>
    </source>
</evidence>
<dbReference type="GO" id="GO:0000184">
    <property type="term" value="P:nuclear-transcribed mRNA catabolic process, nonsense-mediated decay"/>
    <property type="evidence" value="ECO:0007669"/>
    <property type="project" value="UniProtKB-KW"/>
</dbReference>
<dbReference type="GO" id="GO:0003729">
    <property type="term" value="F:mRNA binding"/>
    <property type="evidence" value="ECO:0007669"/>
    <property type="project" value="InterPro"/>
</dbReference>
<accession>A0A9W8Z2V0</accession>
<dbReference type="PANTHER" id="PTHR46837">
    <property type="entry name" value="PROTEIN MLN51 HOMOLOG"/>
    <property type="match status" value="1"/>
</dbReference>
<dbReference type="GO" id="GO:0035145">
    <property type="term" value="C:exon-exon junction complex"/>
    <property type="evidence" value="ECO:0007669"/>
    <property type="project" value="InterPro"/>
</dbReference>
<dbReference type="GO" id="GO:0008380">
    <property type="term" value="P:RNA splicing"/>
    <property type="evidence" value="ECO:0007669"/>
    <property type="project" value="UniProtKB-KW"/>
</dbReference>
<evidence type="ECO:0000256" key="5">
    <source>
        <dbReference type="ARBA" id="ARBA00022490"/>
    </source>
</evidence>
<feature type="compositionally biased region" description="Polar residues" evidence="13">
    <location>
        <begin position="518"/>
        <end position="530"/>
    </location>
</feature>
<keyword evidence="11" id="KW-0508">mRNA splicing</keyword>
<evidence type="ECO:0000256" key="3">
    <source>
        <dbReference type="ARBA" id="ARBA00009548"/>
    </source>
</evidence>
<evidence type="ECO:0000256" key="7">
    <source>
        <dbReference type="ARBA" id="ARBA00022816"/>
    </source>
</evidence>
<evidence type="ECO:0000256" key="9">
    <source>
        <dbReference type="ARBA" id="ARBA00022884"/>
    </source>
</evidence>
<dbReference type="GO" id="GO:0006417">
    <property type="term" value="P:regulation of translation"/>
    <property type="evidence" value="ECO:0007669"/>
    <property type="project" value="UniProtKB-KW"/>
</dbReference>
<evidence type="ECO:0000313" key="16">
    <source>
        <dbReference type="Proteomes" id="UP001140453"/>
    </source>
</evidence>
<evidence type="ECO:0000256" key="10">
    <source>
        <dbReference type="ARBA" id="ARBA00023161"/>
    </source>
</evidence>
<feature type="compositionally biased region" description="Low complexity" evidence="13">
    <location>
        <begin position="531"/>
        <end position="551"/>
    </location>
</feature>
<keyword evidence="8" id="KW-0810">Translation regulation</keyword>
<evidence type="ECO:0000259" key="14">
    <source>
        <dbReference type="SMART" id="SM01044"/>
    </source>
</evidence>
<dbReference type="EMBL" id="JAPEVB010000001">
    <property type="protein sequence ID" value="KAJ4396565.1"/>
    <property type="molecule type" value="Genomic_DNA"/>
</dbReference>
<dbReference type="Pfam" id="PF09405">
    <property type="entry name" value="Btz"/>
    <property type="match status" value="1"/>
</dbReference>
<organism evidence="15 16">
    <name type="scientific">Gnomoniopsis smithogilvyi</name>
    <dbReference type="NCBI Taxonomy" id="1191159"/>
    <lineage>
        <taxon>Eukaryota</taxon>
        <taxon>Fungi</taxon>
        <taxon>Dikarya</taxon>
        <taxon>Ascomycota</taxon>
        <taxon>Pezizomycotina</taxon>
        <taxon>Sordariomycetes</taxon>
        <taxon>Sordariomycetidae</taxon>
        <taxon>Diaporthales</taxon>
        <taxon>Gnomoniaceae</taxon>
        <taxon>Gnomoniopsis</taxon>
    </lineage>
</organism>
<feature type="compositionally biased region" description="Polar residues" evidence="13">
    <location>
        <begin position="57"/>
        <end position="69"/>
    </location>
</feature>
<dbReference type="Proteomes" id="UP001140453">
    <property type="component" value="Unassembled WGS sequence"/>
</dbReference>
<dbReference type="SMART" id="SM01044">
    <property type="entry name" value="Btz"/>
    <property type="match status" value="1"/>
</dbReference>
<evidence type="ECO:0000256" key="1">
    <source>
        <dbReference type="ARBA" id="ARBA00004123"/>
    </source>
</evidence>
<feature type="compositionally biased region" description="Polar residues" evidence="13">
    <location>
        <begin position="480"/>
        <end position="491"/>
    </location>
</feature>
<evidence type="ECO:0000256" key="4">
    <source>
        <dbReference type="ARBA" id="ARBA00022448"/>
    </source>
</evidence>
<feature type="compositionally biased region" description="Basic and acidic residues" evidence="13">
    <location>
        <begin position="319"/>
        <end position="333"/>
    </location>
</feature>
<comment type="subcellular location">
    <subcellularLocation>
        <location evidence="2">Cytoplasm</location>
    </subcellularLocation>
    <subcellularLocation>
        <location evidence="1">Nucleus</location>
    </subcellularLocation>
</comment>
<keyword evidence="16" id="KW-1185">Reference proteome</keyword>
<feature type="region of interest" description="Disordered" evidence="13">
    <location>
        <begin position="252"/>
        <end position="281"/>
    </location>
</feature>
<keyword evidence="4" id="KW-0813">Transport</keyword>
<feature type="compositionally biased region" description="Basic residues" evidence="13">
    <location>
        <begin position="8"/>
        <end position="18"/>
    </location>
</feature>
<keyword evidence="5" id="KW-0963">Cytoplasm</keyword>
<proteinExistence type="inferred from homology"/>
<dbReference type="InterPro" id="IPR018545">
    <property type="entry name" value="Btz_dom"/>
</dbReference>
<evidence type="ECO:0000256" key="11">
    <source>
        <dbReference type="ARBA" id="ARBA00023187"/>
    </source>
</evidence>
<feature type="region of interest" description="Disordered" evidence="13">
    <location>
        <begin position="314"/>
        <end position="336"/>
    </location>
</feature>
<dbReference type="InterPro" id="IPR044796">
    <property type="entry name" value="MLN51_plant"/>
</dbReference>
<feature type="region of interest" description="Disordered" evidence="13">
    <location>
        <begin position="630"/>
        <end position="673"/>
    </location>
</feature>
<dbReference type="PANTHER" id="PTHR46837:SF5">
    <property type="entry name" value="PROTEIN MLN51 HOMOLOG"/>
    <property type="match status" value="1"/>
</dbReference>
<feature type="region of interest" description="Disordered" evidence="13">
    <location>
        <begin position="452"/>
        <end position="576"/>
    </location>
</feature>
<evidence type="ECO:0000256" key="6">
    <source>
        <dbReference type="ARBA" id="ARBA00022664"/>
    </source>
</evidence>
<keyword evidence="7" id="KW-0509">mRNA transport</keyword>
<feature type="region of interest" description="Disordered" evidence="13">
    <location>
        <begin position="1"/>
        <end position="93"/>
    </location>
</feature>
<dbReference type="GO" id="GO:0005737">
    <property type="term" value="C:cytoplasm"/>
    <property type="evidence" value="ECO:0007669"/>
    <property type="project" value="UniProtKB-SubCell"/>
</dbReference>
<dbReference type="GO" id="GO:0051028">
    <property type="term" value="P:mRNA transport"/>
    <property type="evidence" value="ECO:0007669"/>
    <property type="project" value="UniProtKB-KW"/>
</dbReference>
<keyword evidence="10" id="KW-0866">Nonsense-mediated mRNA decay</keyword>
<evidence type="ECO:0000313" key="15">
    <source>
        <dbReference type="EMBL" id="KAJ4396565.1"/>
    </source>
</evidence>
<protein>
    <recommendedName>
        <fullName evidence="14">Btz domain-containing protein</fullName>
    </recommendedName>
</protein>
<feature type="domain" description="Btz" evidence="14">
    <location>
        <begin position="135"/>
        <end position="269"/>
    </location>
</feature>
<keyword evidence="6" id="KW-0507">mRNA processing</keyword>
<reference evidence="15" key="1">
    <citation type="submission" date="2022-10" db="EMBL/GenBank/DDBJ databases">
        <title>Tapping the CABI collections for fungal endophytes: first genome assemblies for Collariella, Neodidymelliopsis, Ascochyta clinopodiicola, Didymella pomorum, Didymosphaeria variabile, Neocosmospora piperis and Neocucurbitaria cava.</title>
        <authorList>
            <person name="Hill R."/>
        </authorList>
    </citation>
    <scope>NUCLEOTIDE SEQUENCE</scope>
    <source>
        <strain evidence="15">IMI 355082</strain>
    </source>
</reference>
<comment type="similarity">
    <text evidence="3">Belongs to the CASC3 family.</text>
</comment>
<gene>
    <name evidence="15" type="ORF">N0V93_000785</name>
</gene>
<dbReference type="OrthoDB" id="5413466at2759"/>
<feature type="compositionally biased region" description="Polar residues" evidence="13">
    <location>
        <begin position="641"/>
        <end position="653"/>
    </location>
</feature>
<comment type="caution">
    <text evidence="15">The sequence shown here is derived from an EMBL/GenBank/DDBJ whole genome shotgun (WGS) entry which is preliminary data.</text>
</comment>
<dbReference type="AlphaFoldDB" id="A0A9W8Z2V0"/>
<keyword evidence="12" id="KW-0539">Nucleus</keyword>
<sequence length="730" mass="79745">MAGAPPKRTNRRTLGHRRRVDDDGDDEAGPETLDHLDDDSVTEGSVISEDNDHANDSDTSNVDEASPTSPVLKKTSGRGTAKHGGHRGTVVAKELDGQVTQDVADAEAQLNGLTISDEVNTVKEGDAAFVPVKSTGPVVVSSTSIQSQEAPFERRRREHEEYRKKRDEDPAFVPNRGAFFMHDHRHAGPAANGFRPFGRGAMRGGRGGGRGAFGGPFAPVNNQFQPKFLDPTISAPWAHDMHEVVAQPMPVRPPRQSIQPPEGLPNGDGHIPTCPPSDTPINRTLSTEKALGNVEIRVFFPGLKEPKSFSGIPMKRYTKLPDHRPPLRRDKPVRISLPDNPPRYIFPAVDRSFIFIPRAMRPNQQRVRGKSRAGFGSVGGYSRRTSVYGGSYYGSVYTPSLGGMSRRSSIAPGDFISPTGSAMSRPIVRLPPLVQPQMPMQMHGPPPVFLPPPPPPVEIAAFDTPGPEQQSEAHQEQSETNQASITDLPQPQTHPLPQKPMFQETRPGSAIPMHQPRPQKTVSLQNIESPTQQENTTQQYQQAFHQQMPPQVASSLSQDAHSRNQPYPSQVSTGTPLSQIPERAIHAAPFQPSVYSQPPPQPGYYNQSYQMMPPQPSYYYPPQYSNNMTPSAAAPPFYPGAQQNQGMNYNQSSQGQAPPPQTTDQGGGPSTLVAQDVNGTVYFYDAAQIPTYPTYPAYNTPGYAPNMAMGMSPAPEGYYYNQAPPGMPPY</sequence>
<name>A0A9W8Z2V0_9PEZI</name>
<keyword evidence="9" id="KW-0694">RNA-binding</keyword>
<dbReference type="GO" id="GO:0006397">
    <property type="term" value="P:mRNA processing"/>
    <property type="evidence" value="ECO:0007669"/>
    <property type="project" value="UniProtKB-KW"/>
</dbReference>
<evidence type="ECO:0000256" key="13">
    <source>
        <dbReference type="SAM" id="MobiDB-lite"/>
    </source>
</evidence>
<feature type="compositionally biased region" description="Polar residues" evidence="13">
    <location>
        <begin position="552"/>
        <end position="576"/>
    </location>
</feature>
<evidence type="ECO:0000256" key="12">
    <source>
        <dbReference type="ARBA" id="ARBA00023242"/>
    </source>
</evidence>